<dbReference type="Proteomes" id="UP001597262">
    <property type="component" value="Unassembled WGS sequence"/>
</dbReference>
<accession>A0ABW3S2A6</accession>
<name>A0ABW3S2A6_9BACL</name>
<dbReference type="InterPro" id="IPR013783">
    <property type="entry name" value="Ig-like_fold"/>
</dbReference>
<dbReference type="Pfam" id="PF14488">
    <property type="entry name" value="DUF4434"/>
    <property type="match status" value="1"/>
</dbReference>
<comment type="caution">
    <text evidence="2">The sequence shown here is derived from an EMBL/GenBank/DDBJ whole genome shotgun (WGS) entry which is preliminary data.</text>
</comment>
<dbReference type="SMART" id="SM00060">
    <property type="entry name" value="FN3"/>
    <property type="match status" value="1"/>
</dbReference>
<keyword evidence="3" id="KW-1185">Reference proteome</keyword>
<dbReference type="InterPro" id="IPR008979">
    <property type="entry name" value="Galactose-bd-like_sf"/>
</dbReference>
<reference evidence="3" key="1">
    <citation type="journal article" date="2019" name="Int. J. Syst. Evol. Microbiol.">
        <title>The Global Catalogue of Microorganisms (GCM) 10K type strain sequencing project: providing services to taxonomists for standard genome sequencing and annotation.</title>
        <authorList>
            <consortium name="The Broad Institute Genomics Platform"/>
            <consortium name="The Broad Institute Genome Sequencing Center for Infectious Disease"/>
            <person name="Wu L."/>
            <person name="Ma J."/>
        </authorList>
    </citation>
    <scope>NUCLEOTIDE SEQUENCE [LARGE SCALE GENOMIC DNA]</scope>
    <source>
        <strain evidence="3">CCUG 59189</strain>
    </source>
</reference>
<dbReference type="InterPro" id="IPR027849">
    <property type="entry name" value="DUF4434"/>
</dbReference>
<dbReference type="InterPro" id="IPR017853">
    <property type="entry name" value="GH"/>
</dbReference>
<dbReference type="InterPro" id="IPR036116">
    <property type="entry name" value="FN3_sf"/>
</dbReference>
<feature type="domain" description="Fibronectin type-III" evidence="1">
    <location>
        <begin position="348"/>
        <end position="438"/>
    </location>
</feature>
<dbReference type="EMBL" id="JBHTLM010000022">
    <property type="protein sequence ID" value="MFD1178924.1"/>
    <property type="molecule type" value="Genomic_DNA"/>
</dbReference>
<dbReference type="SUPFAM" id="SSF49785">
    <property type="entry name" value="Galactose-binding domain-like"/>
    <property type="match status" value="1"/>
</dbReference>
<dbReference type="CDD" id="cd00063">
    <property type="entry name" value="FN3"/>
    <property type="match status" value="1"/>
</dbReference>
<dbReference type="SUPFAM" id="SSF49265">
    <property type="entry name" value="Fibronectin type III"/>
    <property type="match status" value="1"/>
</dbReference>
<dbReference type="InterPro" id="IPR003961">
    <property type="entry name" value="FN3_dom"/>
</dbReference>
<dbReference type="Gene3D" id="2.60.120.260">
    <property type="entry name" value="Galactose-binding domain-like"/>
    <property type="match status" value="1"/>
</dbReference>
<gene>
    <name evidence="2" type="ORF">ACFQ3W_21840</name>
</gene>
<evidence type="ECO:0000313" key="3">
    <source>
        <dbReference type="Proteomes" id="UP001597262"/>
    </source>
</evidence>
<dbReference type="RefSeq" id="WP_379321359.1">
    <property type="nucleotide sequence ID" value="NZ_JBHTLM010000022.1"/>
</dbReference>
<proteinExistence type="predicted"/>
<evidence type="ECO:0000259" key="1">
    <source>
        <dbReference type="PROSITE" id="PS50853"/>
    </source>
</evidence>
<organism evidence="2 3">
    <name type="scientific">Paenibacillus puldeungensis</name>
    <dbReference type="NCBI Taxonomy" id="696536"/>
    <lineage>
        <taxon>Bacteria</taxon>
        <taxon>Bacillati</taxon>
        <taxon>Bacillota</taxon>
        <taxon>Bacilli</taxon>
        <taxon>Bacillales</taxon>
        <taxon>Paenibacillaceae</taxon>
        <taxon>Paenibacillus</taxon>
    </lineage>
</organism>
<dbReference type="Gene3D" id="2.60.40.10">
    <property type="entry name" value="Immunoglobulins"/>
    <property type="match status" value="1"/>
</dbReference>
<dbReference type="SUPFAM" id="SSF51445">
    <property type="entry name" value="(Trans)glycosidases"/>
    <property type="match status" value="1"/>
</dbReference>
<protein>
    <submittedName>
        <fullName evidence="2">DUF4434 domain-containing protein</fullName>
    </submittedName>
</protein>
<sequence>MKRLMKKSLFLSMALVLILLSLGNISYAEDFKKNDWPIAKGTFIQKELVRTWDDAKWQSEFRYLKEAGMRYIILAPTAYSANGGPTRTIYPSDHFTMEEGYPDLVDNILRNAQQAGFKVFLGLNFDGDWWSKSARDPKWLNSKMEEGNIIADELYKKYHSKYKNTFYGWYWVWEVDNLNFQKIEEQKTLAEAININLRYVKQLNKKMPFMLCPFMNSAVGEPEAYKQMWMNVFKTADFRKGDIFAPQDSVGAGGLNMDNFREWFQVLREAVDTEKGLQFWSDAETFDHSDWSSAPLNRFVEQLEGVEPYVDNIISFAYSHYYSPNVGKNVYHQTYVDYVKNGVLETVPPSTPDDLMAESDYAAAVQLRWAPSLDNIGVIGYKVYRNDVSLTSKLIQPQAYVDRTAEPETEYTYEVSAVDAAGNESERSAAKVVMTPPLQENLAKGKPYTVSEPAHDNYSDLLGVELTDGNRAIATYADVAWQGRNLNKPYSMTVDLGKSENIIGVSAGFLQELPVGIVLPRTVVYYISEDNLNFQKIGVTAKPEGITEDTQTVEYKTAGLSNITGRYVKIEIDAAGAWSFIDELEVR</sequence>
<dbReference type="Gene3D" id="3.20.20.80">
    <property type="entry name" value="Glycosidases"/>
    <property type="match status" value="1"/>
</dbReference>
<evidence type="ECO:0000313" key="2">
    <source>
        <dbReference type="EMBL" id="MFD1178924.1"/>
    </source>
</evidence>
<dbReference type="PROSITE" id="PS50853">
    <property type="entry name" value="FN3"/>
    <property type="match status" value="1"/>
</dbReference>